<comment type="caution">
    <text evidence="6">The sequence shown here is derived from an EMBL/GenBank/DDBJ whole genome shotgun (WGS) entry which is preliminary data.</text>
</comment>
<dbReference type="Gene3D" id="3.40.50.300">
    <property type="entry name" value="P-loop containing nucleotide triphosphate hydrolases"/>
    <property type="match status" value="1"/>
</dbReference>
<dbReference type="Proteomes" id="UP000316659">
    <property type="component" value="Unassembled WGS sequence"/>
</dbReference>
<dbReference type="FunFam" id="3.40.50.300:FF:000640">
    <property type="entry name" value="MoxR family ATPase"/>
    <property type="match status" value="1"/>
</dbReference>
<proteinExistence type="inferred from homology"/>
<evidence type="ECO:0000259" key="5">
    <source>
        <dbReference type="SMART" id="SM00382"/>
    </source>
</evidence>
<dbReference type="EMBL" id="BJNZ01000009">
    <property type="protein sequence ID" value="GED09760.1"/>
    <property type="molecule type" value="Genomic_DNA"/>
</dbReference>
<feature type="region of interest" description="Disordered" evidence="4">
    <location>
        <begin position="1"/>
        <end position="89"/>
    </location>
</feature>
<organism evidence="6 7">
    <name type="scientific">Cellulosimicrobium cellulans</name>
    <name type="common">Arthrobacter luteus</name>
    <dbReference type="NCBI Taxonomy" id="1710"/>
    <lineage>
        <taxon>Bacteria</taxon>
        <taxon>Bacillati</taxon>
        <taxon>Actinomycetota</taxon>
        <taxon>Actinomycetes</taxon>
        <taxon>Micrococcales</taxon>
        <taxon>Promicromonosporaceae</taxon>
        <taxon>Cellulosimicrobium</taxon>
    </lineage>
</organism>
<evidence type="ECO:0000256" key="1">
    <source>
        <dbReference type="ARBA" id="ARBA00022741"/>
    </source>
</evidence>
<name>A0A4Y4E2C2_CELCE</name>
<dbReference type="Gene3D" id="1.10.8.80">
    <property type="entry name" value="Magnesium chelatase subunit I, C-Terminal domain"/>
    <property type="match status" value="1"/>
</dbReference>
<accession>A0A4Y4E2C2</accession>
<dbReference type="AlphaFoldDB" id="A0A4Y4E2C2"/>
<reference evidence="6 7" key="1">
    <citation type="submission" date="2019-06" db="EMBL/GenBank/DDBJ databases">
        <title>Whole genome shotgun sequence of Cellulosimicrobium cellulans NBRC 15516.</title>
        <authorList>
            <person name="Hosoyama A."/>
            <person name="Uohara A."/>
            <person name="Ohji S."/>
            <person name="Ichikawa N."/>
        </authorList>
    </citation>
    <scope>NUCLEOTIDE SEQUENCE [LARGE SCALE GENOMIC DNA]</scope>
    <source>
        <strain evidence="6 7">NBRC 15516</strain>
    </source>
</reference>
<dbReference type="GO" id="GO:0016887">
    <property type="term" value="F:ATP hydrolysis activity"/>
    <property type="evidence" value="ECO:0007669"/>
    <property type="project" value="InterPro"/>
</dbReference>
<dbReference type="GO" id="GO:0005524">
    <property type="term" value="F:ATP binding"/>
    <property type="evidence" value="ECO:0007669"/>
    <property type="project" value="UniProtKB-KW"/>
</dbReference>
<evidence type="ECO:0000313" key="6">
    <source>
        <dbReference type="EMBL" id="GED09760.1"/>
    </source>
</evidence>
<feature type="compositionally biased region" description="Low complexity" evidence="4">
    <location>
        <begin position="52"/>
        <end position="82"/>
    </location>
</feature>
<dbReference type="PANTHER" id="PTHR42759">
    <property type="entry name" value="MOXR FAMILY PROTEIN"/>
    <property type="match status" value="1"/>
</dbReference>
<dbReference type="CDD" id="cd00009">
    <property type="entry name" value="AAA"/>
    <property type="match status" value="1"/>
</dbReference>
<evidence type="ECO:0000256" key="4">
    <source>
        <dbReference type="SAM" id="MobiDB-lite"/>
    </source>
</evidence>
<protein>
    <recommendedName>
        <fullName evidence="5">AAA+ ATPase domain-containing protein</fullName>
    </recommendedName>
</protein>
<dbReference type="SMART" id="SM00382">
    <property type="entry name" value="AAA"/>
    <property type="match status" value="1"/>
</dbReference>
<gene>
    <name evidence="6" type="ORF">CCE02nite_17590</name>
</gene>
<comment type="similarity">
    <text evidence="3">Belongs to the MoxR family.</text>
</comment>
<evidence type="ECO:0000313" key="7">
    <source>
        <dbReference type="Proteomes" id="UP000316659"/>
    </source>
</evidence>
<sequence length="402" mass="42591">MTHHPDGSVPQPDRYAPPPHQEQPYTQDPSVADRVSAAAGAPGHEPGPPAQGAPAPGYGAPQQAAYGQPGVPTTTPASAHDAPPAPSPELRQSLAAVRTEVGKAVVGQDGAVTSLLIALLCKGHVLLEGVPGVAKTLLVRTLAASLDLGTKRVQFTPDLMPGDVTGSLVYDARTAEFSFREGPVFTNLLLADEINRTPPKTQASLLEAMEERQVSVDGTPRPLPDPFLVIATQNPVEYEGTYPLPEAQLDRFLLKVVLPLPEREQEVEVLARHAAGFNPRDLAGAGVRPVAARDVLDRARAEVARVQVAREVLGYAVDVCRATRHSPSLSLGVSPRGATALLATARAWAWLSGRSYVTPDDVKALAHPTLRHRVQLRPEAELEGVTAESVLDTVLASVPVPR</sequence>
<dbReference type="InterPro" id="IPR011703">
    <property type="entry name" value="ATPase_AAA-3"/>
</dbReference>
<evidence type="ECO:0000256" key="2">
    <source>
        <dbReference type="ARBA" id="ARBA00022840"/>
    </source>
</evidence>
<dbReference type="InterPro" id="IPR003593">
    <property type="entry name" value="AAA+_ATPase"/>
</dbReference>
<dbReference type="InterPro" id="IPR041628">
    <property type="entry name" value="ChlI/MoxR_AAA_lid"/>
</dbReference>
<dbReference type="InterPro" id="IPR050764">
    <property type="entry name" value="CbbQ/NirQ/NorQ/GpvN"/>
</dbReference>
<keyword evidence="2" id="KW-0067">ATP-binding</keyword>
<evidence type="ECO:0000256" key="3">
    <source>
        <dbReference type="ARBA" id="ARBA00061607"/>
    </source>
</evidence>
<dbReference type="Pfam" id="PF07726">
    <property type="entry name" value="AAA_3"/>
    <property type="match status" value="1"/>
</dbReference>
<dbReference type="PANTHER" id="PTHR42759:SF1">
    <property type="entry name" value="MAGNESIUM-CHELATASE SUBUNIT CHLD"/>
    <property type="match status" value="1"/>
</dbReference>
<dbReference type="Pfam" id="PF17863">
    <property type="entry name" value="AAA_lid_2"/>
    <property type="match status" value="1"/>
</dbReference>
<dbReference type="InterPro" id="IPR027417">
    <property type="entry name" value="P-loop_NTPase"/>
</dbReference>
<feature type="domain" description="AAA+ ATPase" evidence="5">
    <location>
        <begin position="121"/>
        <end position="262"/>
    </location>
</feature>
<dbReference type="SUPFAM" id="SSF52540">
    <property type="entry name" value="P-loop containing nucleoside triphosphate hydrolases"/>
    <property type="match status" value="1"/>
</dbReference>
<keyword evidence="1" id="KW-0547">Nucleotide-binding</keyword>